<keyword evidence="1 2" id="KW-0732">Signal</keyword>
<dbReference type="Gene3D" id="3.40.190.170">
    <property type="entry name" value="Bacterial extracellular solute-binding protein, family 7"/>
    <property type="match status" value="1"/>
</dbReference>
<organism evidence="3 4">
    <name type="scientific">Microbaculum marinisediminis</name>
    <dbReference type="NCBI Taxonomy" id="2931392"/>
    <lineage>
        <taxon>Bacteria</taxon>
        <taxon>Pseudomonadati</taxon>
        <taxon>Pseudomonadota</taxon>
        <taxon>Alphaproteobacteria</taxon>
        <taxon>Hyphomicrobiales</taxon>
        <taxon>Tepidamorphaceae</taxon>
        <taxon>Microbaculum</taxon>
    </lineage>
</organism>
<keyword evidence="4" id="KW-1185">Reference proteome</keyword>
<evidence type="ECO:0000313" key="4">
    <source>
        <dbReference type="Proteomes" id="UP001320898"/>
    </source>
</evidence>
<dbReference type="RefSeq" id="WP_261615413.1">
    <property type="nucleotide sequence ID" value="NZ_JALIDZ010000003.1"/>
</dbReference>
<evidence type="ECO:0000256" key="2">
    <source>
        <dbReference type="SAM" id="SignalP"/>
    </source>
</evidence>
<dbReference type="GO" id="GO:0055085">
    <property type="term" value="P:transmembrane transport"/>
    <property type="evidence" value="ECO:0007669"/>
    <property type="project" value="InterPro"/>
</dbReference>
<dbReference type="PANTHER" id="PTHR33376:SF15">
    <property type="entry name" value="BLL6794 PROTEIN"/>
    <property type="match status" value="1"/>
</dbReference>
<dbReference type="PANTHER" id="PTHR33376">
    <property type="match status" value="1"/>
</dbReference>
<dbReference type="Proteomes" id="UP001320898">
    <property type="component" value="Unassembled WGS sequence"/>
</dbReference>
<evidence type="ECO:0000256" key="1">
    <source>
        <dbReference type="ARBA" id="ARBA00022729"/>
    </source>
</evidence>
<proteinExistence type="predicted"/>
<accession>A0AAW5QXY9</accession>
<dbReference type="NCBIfam" id="NF037995">
    <property type="entry name" value="TRAP_S1"/>
    <property type="match status" value="1"/>
</dbReference>
<comment type="caution">
    <text evidence="3">The sequence shown here is derived from an EMBL/GenBank/DDBJ whole genome shotgun (WGS) entry which is preliminary data.</text>
</comment>
<dbReference type="InterPro" id="IPR038404">
    <property type="entry name" value="TRAP_DctP_sf"/>
</dbReference>
<sequence length="349" mass="37834">MSLLGSSTFTWRALRRTSAGALALAAATLGLASAAPAETVIKFATTMPNGSVMMKAVYQPWIDALNEAGKGEFVVVPQEPPFAVTTNVWDRVVSGVADMGFAILPNTGVPFPRSTVSMLPGLVDNDTEAGSIAFWRLYERGLLADEFDSVKIMNIVALPPAVLVSKEPITSLDQLAGKKVRVLDKISADAVEALGGSSIAIPFSDTYQALSSGVVDAILANGTTLLYYKFGELMTKQVNNVYFGMLPSVIFMNKEFYEGLSPKAKEIVDRFVGEESSRQIGAAYTKFESENYATLGSQNSAYTFIELPRDERDRWHEAIEPIVSDWVNATPDGQALVDAFKEEYAKAKQ</sequence>
<feature type="chain" id="PRO_5043531997" evidence="2">
    <location>
        <begin position="35"/>
        <end position="349"/>
    </location>
</feature>
<dbReference type="EMBL" id="JALIDZ010000003">
    <property type="protein sequence ID" value="MCT8971845.1"/>
    <property type="molecule type" value="Genomic_DNA"/>
</dbReference>
<gene>
    <name evidence="3" type="primary">dctP</name>
    <name evidence="3" type="ORF">MUB46_08280</name>
</gene>
<dbReference type="InterPro" id="IPR018389">
    <property type="entry name" value="DctP_fam"/>
</dbReference>
<feature type="signal peptide" evidence="2">
    <location>
        <begin position="1"/>
        <end position="34"/>
    </location>
</feature>
<dbReference type="Pfam" id="PF03480">
    <property type="entry name" value="DctP"/>
    <property type="match status" value="1"/>
</dbReference>
<protein>
    <submittedName>
        <fullName evidence="3">TRAP transporter substrate-binding protein DctP</fullName>
    </submittedName>
</protein>
<name>A0AAW5QXY9_9HYPH</name>
<dbReference type="SUPFAM" id="SSF53850">
    <property type="entry name" value="Periplasmic binding protein-like II"/>
    <property type="match status" value="1"/>
</dbReference>
<dbReference type="AlphaFoldDB" id="A0AAW5QXY9"/>
<evidence type="ECO:0000313" key="3">
    <source>
        <dbReference type="EMBL" id="MCT8971845.1"/>
    </source>
</evidence>
<reference evidence="3 4" key="1">
    <citation type="submission" date="2022-04" db="EMBL/GenBank/DDBJ databases">
        <authorList>
            <person name="Ye Y.-Q."/>
            <person name="Du Z.-J."/>
        </authorList>
    </citation>
    <scope>NUCLEOTIDE SEQUENCE [LARGE SCALE GENOMIC DNA]</scope>
    <source>
        <strain evidence="3 4">A6E488</strain>
    </source>
</reference>